<name>A0A4R0U108_BIFLL</name>
<organism evidence="1 2">
    <name type="scientific">Bifidobacterium longum subsp. longum</name>
    <dbReference type="NCBI Taxonomy" id="1679"/>
    <lineage>
        <taxon>Bacteria</taxon>
        <taxon>Bacillati</taxon>
        <taxon>Actinomycetota</taxon>
        <taxon>Actinomycetes</taxon>
        <taxon>Bifidobacteriales</taxon>
        <taxon>Bifidobacteriaceae</taxon>
        <taxon>Bifidobacterium</taxon>
    </lineage>
</organism>
<accession>A0A4R0U108</accession>
<comment type="caution">
    <text evidence="1">The sequence shown here is derived from an EMBL/GenBank/DDBJ whole genome shotgun (WGS) entry which is preliminary data.</text>
</comment>
<gene>
    <name evidence="1" type="ORF">MCC10076_1195</name>
</gene>
<dbReference type="Proteomes" id="UP000292751">
    <property type="component" value="Unassembled WGS sequence"/>
</dbReference>
<sequence length="120" mass="12961">MVPWVPNYKNASSKITDEGCEITVTGEDTGWLYPPEPRPDGLANVAWQKKDGSYLIGTRNNLTVPTPVGVTVLTRLCGFNDGSLITLLQNAGLPLVFAAVDHPYKPTTAPPRAGLSHKEM</sequence>
<evidence type="ECO:0000313" key="1">
    <source>
        <dbReference type="EMBL" id="TCE98032.1"/>
    </source>
</evidence>
<protein>
    <submittedName>
        <fullName evidence="1">Uncharacterized protein</fullName>
    </submittedName>
</protein>
<evidence type="ECO:0000313" key="2">
    <source>
        <dbReference type="Proteomes" id="UP000292751"/>
    </source>
</evidence>
<proteinExistence type="predicted"/>
<dbReference type="AlphaFoldDB" id="A0A4R0U108"/>
<dbReference type="EMBL" id="SHRX01000018">
    <property type="protein sequence ID" value="TCE98032.1"/>
    <property type="molecule type" value="Genomic_DNA"/>
</dbReference>
<reference evidence="1 2" key="1">
    <citation type="journal article" date="2018" name="Sci. Rep.">
        <title>Genomic diversity and distribution of Bifidobacterium longum subsp. longum across the human lifespan.</title>
        <authorList>
            <person name="Odamaki T."/>
            <person name="Bottacini F."/>
            <person name="Kato K."/>
            <person name="Mitsuyama E."/>
            <person name="Yoshida K."/>
            <person name="Horigome A."/>
            <person name="Xiao J.Z."/>
            <person name="van Sinderen D."/>
        </authorList>
    </citation>
    <scope>NUCLEOTIDE SEQUENCE [LARGE SCALE GENOMIC DNA]</scope>
    <source>
        <strain evidence="1 2">MCC10076</strain>
    </source>
</reference>